<dbReference type="Proteomes" id="UP000671828">
    <property type="component" value="Chromosome"/>
</dbReference>
<keyword evidence="2" id="KW-0732">Signal</keyword>
<dbReference type="Gene3D" id="2.40.50.120">
    <property type="match status" value="1"/>
</dbReference>
<evidence type="ECO:0008006" key="5">
    <source>
        <dbReference type="Google" id="ProtNLM"/>
    </source>
</evidence>
<sequence length="155" mass="16338">MARPRFLAHAAAVTTLTAGLVTAVFTGTASACQCLPDGEGLKYLKADHVFVGLVLSERRDTVKDLYVYTALVSEEHKGDVPRRVEIATHYQGSACGLRLQPGTKYLVFAHGDSSDRRVETNQCSGTRLASGGPPTTTPSSGTWAVPTSTCATAAP</sequence>
<organism evidence="3 4">
    <name type="scientific">Saccharothrix algeriensis</name>
    <dbReference type="NCBI Taxonomy" id="173560"/>
    <lineage>
        <taxon>Bacteria</taxon>
        <taxon>Bacillati</taxon>
        <taxon>Actinomycetota</taxon>
        <taxon>Actinomycetes</taxon>
        <taxon>Pseudonocardiales</taxon>
        <taxon>Pseudonocardiaceae</taxon>
        <taxon>Saccharothrix</taxon>
    </lineage>
</organism>
<feature type="region of interest" description="Disordered" evidence="1">
    <location>
        <begin position="123"/>
        <end position="155"/>
    </location>
</feature>
<dbReference type="AlphaFoldDB" id="A0A8T8HVM8"/>
<dbReference type="EMBL" id="CP072788">
    <property type="protein sequence ID" value="QTR02526.1"/>
    <property type="molecule type" value="Genomic_DNA"/>
</dbReference>
<dbReference type="InterPro" id="IPR008993">
    <property type="entry name" value="TIMP-like_OB-fold"/>
</dbReference>
<dbReference type="PROSITE" id="PS51257">
    <property type="entry name" value="PROKAR_LIPOPROTEIN"/>
    <property type="match status" value="1"/>
</dbReference>
<accession>A0A8T8HVM8</accession>
<feature type="chain" id="PRO_5035734323" description="Tissue inhibitor of metalloproteinase" evidence="2">
    <location>
        <begin position="32"/>
        <end position="155"/>
    </location>
</feature>
<name>A0A8T8HVM8_9PSEU</name>
<dbReference type="SUPFAM" id="SSF50242">
    <property type="entry name" value="TIMP-like"/>
    <property type="match status" value="1"/>
</dbReference>
<protein>
    <recommendedName>
        <fullName evidence="5">Tissue inhibitor of metalloproteinase</fullName>
    </recommendedName>
</protein>
<feature type="compositionally biased region" description="Low complexity" evidence="1">
    <location>
        <begin position="130"/>
        <end position="142"/>
    </location>
</feature>
<evidence type="ECO:0000313" key="3">
    <source>
        <dbReference type="EMBL" id="QTR02526.1"/>
    </source>
</evidence>
<gene>
    <name evidence="3" type="ORF">J7S33_26015</name>
</gene>
<evidence type="ECO:0000313" key="4">
    <source>
        <dbReference type="Proteomes" id="UP000671828"/>
    </source>
</evidence>
<reference evidence="3" key="1">
    <citation type="submission" date="2021-04" db="EMBL/GenBank/DDBJ databases">
        <title>Saccharothrix algeriensis WGS.</title>
        <authorList>
            <person name="Stuskova K."/>
            <person name="Hakalova E."/>
            <person name="Tebbal A.B."/>
            <person name="Eichmeier A."/>
        </authorList>
    </citation>
    <scope>NUCLEOTIDE SEQUENCE</scope>
    <source>
        <strain evidence="3">NRRL B-24137</strain>
    </source>
</reference>
<feature type="compositionally biased region" description="Polar residues" evidence="1">
    <location>
        <begin position="145"/>
        <end position="155"/>
    </location>
</feature>
<proteinExistence type="predicted"/>
<evidence type="ECO:0000256" key="2">
    <source>
        <dbReference type="SAM" id="SignalP"/>
    </source>
</evidence>
<feature type="signal peptide" evidence="2">
    <location>
        <begin position="1"/>
        <end position="31"/>
    </location>
</feature>
<evidence type="ECO:0000256" key="1">
    <source>
        <dbReference type="SAM" id="MobiDB-lite"/>
    </source>
</evidence>